<comment type="caution">
    <text evidence="2">The sequence shown here is derived from an EMBL/GenBank/DDBJ whole genome shotgun (WGS) entry which is preliminary data.</text>
</comment>
<feature type="transmembrane region" description="Helical" evidence="1">
    <location>
        <begin position="218"/>
        <end position="237"/>
    </location>
</feature>
<evidence type="ECO:0000313" key="3">
    <source>
        <dbReference type="Proteomes" id="UP001219525"/>
    </source>
</evidence>
<feature type="transmembrane region" description="Helical" evidence="1">
    <location>
        <begin position="92"/>
        <end position="113"/>
    </location>
</feature>
<feature type="transmembrane region" description="Helical" evidence="1">
    <location>
        <begin position="145"/>
        <end position="169"/>
    </location>
</feature>
<feature type="transmembrane region" description="Helical" evidence="1">
    <location>
        <begin position="47"/>
        <end position="72"/>
    </location>
</feature>
<proteinExistence type="predicted"/>
<dbReference type="EMBL" id="JARJCW010000162">
    <property type="protein sequence ID" value="KAJ7189916.1"/>
    <property type="molecule type" value="Genomic_DNA"/>
</dbReference>
<gene>
    <name evidence="2" type="ORF">GGX14DRAFT_484172</name>
</gene>
<protein>
    <submittedName>
        <fullName evidence="2">Uncharacterized protein</fullName>
    </submittedName>
</protein>
<feature type="transmembrane region" description="Helical" evidence="1">
    <location>
        <begin position="190"/>
        <end position="212"/>
    </location>
</feature>
<keyword evidence="3" id="KW-1185">Reference proteome</keyword>
<dbReference type="AlphaFoldDB" id="A0AAD6UP89"/>
<keyword evidence="1" id="KW-1133">Transmembrane helix</keyword>
<keyword evidence="1" id="KW-0472">Membrane</keyword>
<dbReference type="Proteomes" id="UP001219525">
    <property type="component" value="Unassembled WGS sequence"/>
</dbReference>
<feature type="transmembrane region" description="Helical" evidence="1">
    <location>
        <begin position="120"/>
        <end position="139"/>
    </location>
</feature>
<keyword evidence="1" id="KW-0812">Transmembrane</keyword>
<reference evidence="2" key="1">
    <citation type="submission" date="2023-03" db="EMBL/GenBank/DDBJ databases">
        <title>Massive genome expansion in bonnet fungi (Mycena s.s.) driven by repeated elements and novel gene families across ecological guilds.</title>
        <authorList>
            <consortium name="Lawrence Berkeley National Laboratory"/>
            <person name="Harder C.B."/>
            <person name="Miyauchi S."/>
            <person name="Viragh M."/>
            <person name="Kuo A."/>
            <person name="Thoen E."/>
            <person name="Andreopoulos B."/>
            <person name="Lu D."/>
            <person name="Skrede I."/>
            <person name="Drula E."/>
            <person name="Henrissat B."/>
            <person name="Morin E."/>
            <person name="Kohler A."/>
            <person name="Barry K."/>
            <person name="LaButti K."/>
            <person name="Morin E."/>
            <person name="Salamov A."/>
            <person name="Lipzen A."/>
            <person name="Mereny Z."/>
            <person name="Hegedus B."/>
            <person name="Baldrian P."/>
            <person name="Stursova M."/>
            <person name="Weitz H."/>
            <person name="Taylor A."/>
            <person name="Grigoriev I.V."/>
            <person name="Nagy L.G."/>
            <person name="Martin F."/>
            <person name="Kauserud H."/>
        </authorList>
    </citation>
    <scope>NUCLEOTIDE SEQUENCE</scope>
    <source>
        <strain evidence="2">9144</strain>
    </source>
</reference>
<evidence type="ECO:0000256" key="1">
    <source>
        <dbReference type="SAM" id="Phobius"/>
    </source>
</evidence>
<accession>A0AAD6UP89</accession>
<organism evidence="2 3">
    <name type="scientific">Mycena pura</name>
    <dbReference type="NCBI Taxonomy" id="153505"/>
    <lineage>
        <taxon>Eukaryota</taxon>
        <taxon>Fungi</taxon>
        <taxon>Dikarya</taxon>
        <taxon>Basidiomycota</taxon>
        <taxon>Agaricomycotina</taxon>
        <taxon>Agaricomycetes</taxon>
        <taxon>Agaricomycetidae</taxon>
        <taxon>Agaricales</taxon>
        <taxon>Marasmiineae</taxon>
        <taxon>Mycenaceae</taxon>
        <taxon>Mycena</taxon>
    </lineage>
</organism>
<sequence>MANSLLAVNLSSVVLESLLYGIFLVLFCVGFYLLCQSRRDRLWWDPVVFSTLGIFLTCTMHWILSSVLIFPVFLGSQPRIDIACTTGKVDHIVSLMTMWIGDVVIVHRLWIVWNHDLRVTVIPVLSLIGLIGCGIADLFQIPAASWGMITTASWIFSLINNVYCTAFISCRIWRVRRAPQESEFKPLMPVLAIIMESAAILAAWTIFFAITIETNSKLALVAIGSIPQMVGISNMLIHIRISTTHKRSSDDTGVAMTSPASIMIIRGVTFPTTGSVATRTIKESSEP</sequence>
<name>A0AAD6UP89_9AGAR</name>
<evidence type="ECO:0000313" key="2">
    <source>
        <dbReference type="EMBL" id="KAJ7189916.1"/>
    </source>
</evidence>
<feature type="transmembrane region" description="Helical" evidence="1">
    <location>
        <begin position="18"/>
        <end position="35"/>
    </location>
</feature>